<gene>
    <name evidence="3" type="ORF">GRF29_19g2633405</name>
</gene>
<name>A0AAN6M6Y8_9PLEO</name>
<protein>
    <recommendedName>
        <fullName evidence="2">BRCT domain-containing protein</fullName>
    </recommendedName>
</protein>
<feature type="compositionally biased region" description="Basic residues" evidence="1">
    <location>
        <begin position="120"/>
        <end position="132"/>
    </location>
</feature>
<dbReference type="InterPro" id="IPR001357">
    <property type="entry name" value="BRCT_dom"/>
</dbReference>
<organism evidence="3 4">
    <name type="scientific">Pseudopithomyces chartarum</name>
    <dbReference type="NCBI Taxonomy" id="1892770"/>
    <lineage>
        <taxon>Eukaryota</taxon>
        <taxon>Fungi</taxon>
        <taxon>Dikarya</taxon>
        <taxon>Ascomycota</taxon>
        <taxon>Pezizomycotina</taxon>
        <taxon>Dothideomycetes</taxon>
        <taxon>Pleosporomycetidae</taxon>
        <taxon>Pleosporales</taxon>
        <taxon>Massarineae</taxon>
        <taxon>Didymosphaeriaceae</taxon>
        <taxon>Pseudopithomyces</taxon>
    </lineage>
</organism>
<comment type="caution">
    <text evidence="3">The sequence shown here is derived from an EMBL/GenBank/DDBJ whole genome shotgun (WGS) entry which is preliminary data.</text>
</comment>
<feature type="compositionally biased region" description="Basic and acidic residues" evidence="1">
    <location>
        <begin position="82"/>
        <end position="91"/>
    </location>
</feature>
<feature type="domain" description="BRCT" evidence="2">
    <location>
        <begin position="242"/>
        <end position="312"/>
    </location>
</feature>
<feature type="domain" description="BRCT" evidence="2">
    <location>
        <begin position="12"/>
        <end position="82"/>
    </location>
</feature>
<accession>A0AAN6M6Y8</accession>
<evidence type="ECO:0000259" key="2">
    <source>
        <dbReference type="PROSITE" id="PS50172"/>
    </source>
</evidence>
<dbReference type="SUPFAM" id="SSF52113">
    <property type="entry name" value="BRCT domain"/>
    <property type="match status" value="3"/>
</dbReference>
<sequence>MPPKKAAPSISVRPDALAGEKCIITGEIDGFKRKEAEQILINAGATIEKSLNKKVTLVVLGADAGPNKLEKIEKLGIETKDWDDVIEEIKGEGSAAPADDDEDDEDEEEEEEEPEEKPQPKKKAAPKAKANSKAKADPAPAKPSASSSGDDLFSGKHVIITGTIQGHDRKDAQALLEKAGAIFEKSLNKKVELVVLGLKPGPDKLEKIKDLGADTIEWTEVAKKLGLELQPEKQVAEVESGDAPDSIDGKTLVITGEIDGLTRSAAQKVLEKEGAKFAKTLNKSVELVVLGANAGPDKLNKIASQGIPTVEWADLVEKLGIDVESSEPPKKKARKN</sequence>
<feature type="compositionally biased region" description="Low complexity" evidence="1">
    <location>
        <begin position="133"/>
        <end position="151"/>
    </location>
</feature>
<dbReference type="SMART" id="SM00292">
    <property type="entry name" value="BRCT"/>
    <property type="match status" value="3"/>
</dbReference>
<dbReference type="EMBL" id="WVTA01000003">
    <property type="protein sequence ID" value="KAK3215246.1"/>
    <property type="molecule type" value="Genomic_DNA"/>
</dbReference>
<feature type="domain" description="BRCT" evidence="2">
    <location>
        <begin position="148"/>
        <end position="218"/>
    </location>
</feature>
<feature type="compositionally biased region" description="Acidic residues" evidence="1">
    <location>
        <begin position="98"/>
        <end position="115"/>
    </location>
</feature>
<evidence type="ECO:0000256" key="1">
    <source>
        <dbReference type="SAM" id="MobiDB-lite"/>
    </source>
</evidence>
<dbReference type="Pfam" id="PF00533">
    <property type="entry name" value="BRCT"/>
    <property type="match status" value="3"/>
</dbReference>
<dbReference type="Gene3D" id="3.40.50.10190">
    <property type="entry name" value="BRCT domain"/>
    <property type="match status" value="3"/>
</dbReference>
<proteinExistence type="predicted"/>
<dbReference type="AlphaFoldDB" id="A0AAN6M6Y8"/>
<evidence type="ECO:0000313" key="4">
    <source>
        <dbReference type="Proteomes" id="UP001280581"/>
    </source>
</evidence>
<evidence type="ECO:0000313" key="3">
    <source>
        <dbReference type="EMBL" id="KAK3215246.1"/>
    </source>
</evidence>
<dbReference type="PROSITE" id="PS50172">
    <property type="entry name" value="BRCT"/>
    <property type="match status" value="3"/>
</dbReference>
<reference evidence="3 4" key="1">
    <citation type="submission" date="2021-02" db="EMBL/GenBank/DDBJ databases">
        <title>Genome assembly of Pseudopithomyces chartarum.</title>
        <authorList>
            <person name="Jauregui R."/>
            <person name="Singh J."/>
            <person name="Voisey C."/>
        </authorList>
    </citation>
    <scope>NUCLEOTIDE SEQUENCE [LARGE SCALE GENOMIC DNA]</scope>
    <source>
        <strain evidence="3 4">AGR01</strain>
    </source>
</reference>
<feature type="region of interest" description="Disordered" evidence="1">
    <location>
        <begin position="82"/>
        <end position="153"/>
    </location>
</feature>
<dbReference type="Proteomes" id="UP001280581">
    <property type="component" value="Unassembled WGS sequence"/>
</dbReference>
<dbReference type="InterPro" id="IPR036420">
    <property type="entry name" value="BRCT_dom_sf"/>
</dbReference>
<keyword evidence="4" id="KW-1185">Reference proteome</keyword>